<dbReference type="NCBIfam" id="NF008244">
    <property type="entry name" value="PRK11020.1"/>
    <property type="match status" value="1"/>
</dbReference>
<evidence type="ECO:0000313" key="1">
    <source>
        <dbReference type="EMBL" id="QGA66695.1"/>
    </source>
</evidence>
<dbReference type="Proteomes" id="UP000348942">
    <property type="component" value="Chromosome 2"/>
</dbReference>
<dbReference type="AlphaFoldDB" id="A0A5Q0TKS1"/>
<name>A0A5Q0TKS1_9VIBR</name>
<dbReference type="InterPro" id="IPR021230">
    <property type="entry name" value="DUF2810"/>
</dbReference>
<keyword evidence="2" id="KW-1185">Reference proteome</keyword>
<gene>
    <name evidence="1" type="ORF">GFB47_14975</name>
</gene>
<reference evidence="1 2" key="1">
    <citation type="submission" date="2019-10" db="EMBL/GenBank/DDBJ databases">
        <title>Vibrio sp. nov., isolated from Coralline algae surface.</title>
        <authorList>
            <person name="Geng Y."/>
            <person name="Zhang X."/>
        </authorList>
    </citation>
    <scope>NUCLEOTIDE SEQUENCE [LARGE SCALE GENOMIC DNA]</scope>
    <source>
        <strain evidence="1 2">SM1977</strain>
    </source>
</reference>
<dbReference type="Gene3D" id="3.30.1370.150">
    <property type="entry name" value="Uncharacterised protein PF10928, DUF2810"/>
    <property type="match status" value="1"/>
</dbReference>
<proteinExistence type="predicted"/>
<protein>
    <submittedName>
        <fullName evidence="1">YibL family ribosome-associated protein</fullName>
    </submittedName>
</protein>
<sequence length="118" mass="13499">MSQNDEKQLLNNRLDKCRHKLEAAKSRADKSTIFQFELEIKQITKKLAQMNHKDSFDLNKERKALLAMPFIRELTKAEQADQGSLKKTCKGLVIVHPLTKIGKQLNLEAMTGFAPSKF</sequence>
<dbReference type="Pfam" id="PF10928">
    <property type="entry name" value="DUF2810"/>
    <property type="match status" value="1"/>
</dbReference>
<organism evidence="1 2">
    <name type="scientific">Vibrio algicola</name>
    <dbReference type="NCBI Taxonomy" id="2662262"/>
    <lineage>
        <taxon>Bacteria</taxon>
        <taxon>Pseudomonadati</taxon>
        <taxon>Pseudomonadota</taxon>
        <taxon>Gammaproteobacteria</taxon>
        <taxon>Vibrionales</taxon>
        <taxon>Vibrionaceae</taxon>
        <taxon>Vibrio</taxon>
    </lineage>
</organism>
<dbReference type="EMBL" id="CP045700">
    <property type="protein sequence ID" value="QGA66695.1"/>
    <property type="molecule type" value="Genomic_DNA"/>
</dbReference>
<evidence type="ECO:0000313" key="2">
    <source>
        <dbReference type="Proteomes" id="UP000348942"/>
    </source>
</evidence>
<accession>A0A5Q0TKS1</accession>
<dbReference type="RefSeq" id="WP_153448828.1">
    <property type="nucleotide sequence ID" value="NZ_CP045700.1"/>
</dbReference>